<accession>A0A370DUC8</accession>
<organism evidence="1 2">
    <name type="scientific">endosymbiont of Lamellibrachia luymesi</name>
    <dbReference type="NCBI Taxonomy" id="2200907"/>
    <lineage>
        <taxon>Bacteria</taxon>
        <taxon>Pseudomonadati</taxon>
        <taxon>Pseudomonadota</taxon>
        <taxon>Gammaproteobacteria</taxon>
        <taxon>sulfur-oxidizing symbionts</taxon>
    </lineage>
</organism>
<proteinExistence type="predicted"/>
<evidence type="ECO:0000313" key="1">
    <source>
        <dbReference type="EMBL" id="RDH88853.1"/>
    </source>
</evidence>
<name>A0A370DUC8_9GAMM</name>
<sequence>MITKFMAKREIGTFQFRNQIPLHPECLRTMSLPSSRLSRPKQLQKTVFILFIPDGQAFDHRQEAFKLISE</sequence>
<comment type="caution">
    <text evidence="1">The sequence shown here is derived from an EMBL/GenBank/DDBJ whole genome shotgun (WGS) entry which is preliminary data.</text>
</comment>
<evidence type="ECO:0000313" key="2">
    <source>
        <dbReference type="Proteomes" id="UP000255508"/>
    </source>
</evidence>
<dbReference type="AlphaFoldDB" id="A0A370DUC8"/>
<gene>
    <name evidence="1" type="ORF">DIZ79_14145</name>
</gene>
<reference evidence="1 2" key="1">
    <citation type="journal article" date="2018" name="ISME J.">
        <title>Endosymbiont genomes yield clues of tubeworm success.</title>
        <authorList>
            <person name="Li Y."/>
            <person name="Liles M.R."/>
            <person name="Halanych K.M."/>
        </authorList>
    </citation>
    <scope>NUCLEOTIDE SEQUENCE [LARGE SCALE GENOMIC DNA]</scope>
    <source>
        <strain evidence="1">A1422</strain>
    </source>
</reference>
<dbReference type="Proteomes" id="UP000255508">
    <property type="component" value="Unassembled WGS sequence"/>
</dbReference>
<protein>
    <submittedName>
        <fullName evidence="1">Uncharacterized protein</fullName>
    </submittedName>
</protein>
<dbReference type="EMBL" id="QFXD01000243">
    <property type="protein sequence ID" value="RDH88853.1"/>
    <property type="molecule type" value="Genomic_DNA"/>
</dbReference>